<sequence length="401" mass="45804">MTMCVVRMLSALSICGMFLGGGQPAAVGQHLPTPEQQKRIEYDNVTKHNGDQPDSPGPLATDLDSSINPAAVDRAMRKVADWEIARAQPYFGDTWEWSVLYTGVMAAADSLHDPKYLETMDAVGQKFDWKLRSHLPNADDQSIAQMYSEIYLQKHDSRIIANTREQLDALIAAEDQPVTRIPWWWCDALYMGPPVWTRLYAITNERKYLDYINREWWKTSSLLYDEKEHLYFRDATYLHKTEPNGQKMFWSRGNGWVMGGLVRTLEFMPEDNPMRARYVEQFRQMAERVAGLQSPDGLWRSGLLDADYYVLPENSGSALFTYALAWGVNHGLLSRKRYQRVVERGWAGLVKHIYADGRIGCMQQTGAEPAFYLPSASYNFGVGAFLLAGSEVRQLKRPHKL</sequence>
<comment type="caution">
    <text evidence="3">The sequence shown here is derived from an EMBL/GenBank/DDBJ whole genome shotgun (WGS) entry which is preliminary data.</text>
</comment>
<dbReference type="InterPro" id="IPR012341">
    <property type="entry name" value="6hp_glycosidase-like_sf"/>
</dbReference>
<evidence type="ECO:0000256" key="1">
    <source>
        <dbReference type="ARBA" id="ARBA00022801"/>
    </source>
</evidence>
<feature type="signal peptide" evidence="2">
    <location>
        <begin position="1"/>
        <end position="25"/>
    </location>
</feature>
<dbReference type="PANTHER" id="PTHR33886:SF8">
    <property type="entry name" value="UNSATURATED RHAMNOGALACTURONAN HYDROLASE (EUROFUNG)"/>
    <property type="match status" value="1"/>
</dbReference>
<feature type="chain" id="PRO_5032578901" evidence="2">
    <location>
        <begin position="26"/>
        <end position="401"/>
    </location>
</feature>
<dbReference type="EMBL" id="JACHEK010000002">
    <property type="protein sequence ID" value="MBB6142910.1"/>
    <property type="molecule type" value="Genomic_DNA"/>
</dbReference>
<dbReference type="RefSeq" id="WP_231581584.1">
    <property type="nucleotide sequence ID" value="NZ_JACHEK010000002.1"/>
</dbReference>
<dbReference type="GO" id="GO:0016787">
    <property type="term" value="F:hydrolase activity"/>
    <property type="evidence" value="ECO:0007669"/>
    <property type="project" value="UniProtKB-KW"/>
</dbReference>
<evidence type="ECO:0000256" key="2">
    <source>
        <dbReference type="SAM" id="SignalP"/>
    </source>
</evidence>
<dbReference type="Pfam" id="PF07470">
    <property type="entry name" value="Glyco_hydro_88"/>
    <property type="match status" value="1"/>
</dbReference>
<keyword evidence="1 3" id="KW-0378">Hydrolase</keyword>
<evidence type="ECO:0000313" key="3">
    <source>
        <dbReference type="EMBL" id="MBB6142910.1"/>
    </source>
</evidence>
<name>A0A841JP29_9BACT</name>
<keyword evidence="4" id="KW-1185">Reference proteome</keyword>
<dbReference type="Gene3D" id="1.50.10.10">
    <property type="match status" value="1"/>
</dbReference>
<dbReference type="PANTHER" id="PTHR33886">
    <property type="entry name" value="UNSATURATED RHAMNOGALACTURONAN HYDROLASE (EUROFUNG)"/>
    <property type="match status" value="1"/>
</dbReference>
<dbReference type="GO" id="GO:0005975">
    <property type="term" value="P:carbohydrate metabolic process"/>
    <property type="evidence" value="ECO:0007669"/>
    <property type="project" value="InterPro"/>
</dbReference>
<protein>
    <submittedName>
        <fullName evidence="3">Rhamnogalacturonyl hydrolase YesR</fullName>
    </submittedName>
</protein>
<gene>
    <name evidence="3" type="ORF">HNQ77_000854</name>
</gene>
<dbReference type="Proteomes" id="UP000538666">
    <property type="component" value="Unassembled WGS sequence"/>
</dbReference>
<organism evidence="3 4">
    <name type="scientific">Silvibacterium bohemicum</name>
    <dbReference type="NCBI Taxonomy" id="1577686"/>
    <lineage>
        <taxon>Bacteria</taxon>
        <taxon>Pseudomonadati</taxon>
        <taxon>Acidobacteriota</taxon>
        <taxon>Terriglobia</taxon>
        <taxon>Terriglobales</taxon>
        <taxon>Acidobacteriaceae</taxon>
        <taxon>Silvibacterium</taxon>
    </lineage>
</organism>
<dbReference type="AlphaFoldDB" id="A0A841JP29"/>
<dbReference type="InterPro" id="IPR052043">
    <property type="entry name" value="PolySaccharide_Degr_Enz"/>
</dbReference>
<proteinExistence type="predicted"/>
<dbReference type="InterPro" id="IPR008928">
    <property type="entry name" value="6-hairpin_glycosidase_sf"/>
</dbReference>
<reference evidence="3 4" key="1">
    <citation type="submission" date="2020-08" db="EMBL/GenBank/DDBJ databases">
        <title>Genomic Encyclopedia of Type Strains, Phase IV (KMG-IV): sequencing the most valuable type-strain genomes for metagenomic binning, comparative biology and taxonomic classification.</title>
        <authorList>
            <person name="Goeker M."/>
        </authorList>
    </citation>
    <scope>NUCLEOTIDE SEQUENCE [LARGE SCALE GENOMIC DNA]</scope>
    <source>
        <strain evidence="3 4">DSM 103733</strain>
    </source>
</reference>
<dbReference type="InterPro" id="IPR010905">
    <property type="entry name" value="Glyco_hydro_88"/>
</dbReference>
<keyword evidence="2" id="KW-0732">Signal</keyword>
<evidence type="ECO:0000313" key="4">
    <source>
        <dbReference type="Proteomes" id="UP000538666"/>
    </source>
</evidence>
<dbReference type="SUPFAM" id="SSF48208">
    <property type="entry name" value="Six-hairpin glycosidases"/>
    <property type="match status" value="1"/>
</dbReference>
<accession>A0A841JP29</accession>